<dbReference type="Proteomes" id="UP000492821">
    <property type="component" value="Unassembled WGS sequence"/>
</dbReference>
<sequence length="73" mass="8257">MEAIFSTIKEICWIAICAKQNAFSVPARQLTLVARPDNTCKNKCTCHSSLYHKCTYLMSSNHKYLSVTPFNLA</sequence>
<organism evidence="1 2">
    <name type="scientific">Panagrellus redivivus</name>
    <name type="common">Microworm</name>
    <dbReference type="NCBI Taxonomy" id="6233"/>
    <lineage>
        <taxon>Eukaryota</taxon>
        <taxon>Metazoa</taxon>
        <taxon>Ecdysozoa</taxon>
        <taxon>Nematoda</taxon>
        <taxon>Chromadorea</taxon>
        <taxon>Rhabditida</taxon>
        <taxon>Tylenchina</taxon>
        <taxon>Panagrolaimomorpha</taxon>
        <taxon>Panagrolaimoidea</taxon>
        <taxon>Panagrolaimidae</taxon>
        <taxon>Panagrellus</taxon>
    </lineage>
</organism>
<reference evidence="2" key="2">
    <citation type="submission" date="2020-10" db="UniProtKB">
        <authorList>
            <consortium name="WormBaseParasite"/>
        </authorList>
    </citation>
    <scope>IDENTIFICATION</scope>
</reference>
<evidence type="ECO:0000313" key="1">
    <source>
        <dbReference type="Proteomes" id="UP000492821"/>
    </source>
</evidence>
<dbReference type="AlphaFoldDB" id="A0A7E4W5H1"/>
<proteinExistence type="predicted"/>
<accession>A0A7E4W5H1</accession>
<reference evidence="1" key="1">
    <citation type="journal article" date="2013" name="Genetics">
        <title>The draft genome and transcriptome of Panagrellus redivivus are shaped by the harsh demands of a free-living lifestyle.</title>
        <authorList>
            <person name="Srinivasan J."/>
            <person name="Dillman A.R."/>
            <person name="Macchietto M.G."/>
            <person name="Heikkinen L."/>
            <person name="Lakso M."/>
            <person name="Fracchia K.M."/>
            <person name="Antoshechkin I."/>
            <person name="Mortazavi A."/>
            <person name="Wong G."/>
            <person name="Sternberg P.W."/>
        </authorList>
    </citation>
    <scope>NUCLEOTIDE SEQUENCE [LARGE SCALE GENOMIC DNA]</scope>
    <source>
        <strain evidence="1">MT8872</strain>
    </source>
</reference>
<evidence type="ECO:0000313" key="2">
    <source>
        <dbReference type="WBParaSite" id="Pan_g7355.t1"/>
    </source>
</evidence>
<dbReference type="WBParaSite" id="Pan_g7355.t1">
    <property type="protein sequence ID" value="Pan_g7355.t1"/>
    <property type="gene ID" value="Pan_g7355"/>
</dbReference>
<protein>
    <submittedName>
        <fullName evidence="2">Secreted protein</fullName>
    </submittedName>
</protein>
<keyword evidence="1" id="KW-1185">Reference proteome</keyword>
<name>A0A7E4W5H1_PANRE</name>